<dbReference type="PROSITE" id="PS51257">
    <property type="entry name" value="PROKAR_LIPOPROTEIN"/>
    <property type="match status" value="1"/>
</dbReference>
<feature type="signal peptide" evidence="2">
    <location>
        <begin position="1"/>
        <end position="18"/>
    </location>
</feature>
<evidence type="ECO:0000256" key="2">
    <source>
        <dbReference type="SAM" id="SignalP"/>
    </source>
</evidence>
<keyword evidence="4" id="KW-1185">Reference proteome</keyword>
<dbReference type="OrthoDB" id="5513897at2"/>
<keyword evidence="2" id="KW-0732">Signal</keyword>
<proteinExistence type="predicted"/>
<protein>
    <recommendedName>
        <fullName evidence="5">Lipoprotein</fullName>
    </recommendedName>
</protein>
<organism evidence="3 4">
    <name type="scientific">Melittangium boletus DSM 14713</name>
    <dbReference type="NCBI Taxonomy" id="1294270"/>
    <lineage>
        <taxon>Bacteria</taxon>
        <taxon>Pseudomonadati</taxon>
        <taxon>Myxococcota</taxon>
        <taxon>Myxococcia</taxon>
        <taxon>Myxococcales</taxon>
        <taxon>Cystobacterineae</taxon>
        <taxon>Archangiaceae</taxon>
        <taxon>Melittangium</taxon>
    </lineage>
</organism>
<evidence type="ECO:0000256" key="1">
    <source>
        <dbReference type="SAM" id="MobiDB-lite"/>
    </source>
</evidence>
<dbReference type="EMBL" id="CP022163">
    <property type="protein sequence ID" value="ATB31639.1"/>
    <property type="molecule type" value="Genomic_DNA"/>
</dbReference>
<dbReference type="AlphaFoldDB" id="A0A250IIJ0"/>
<evidence type="ECO:0000313" key="3">
    <source>
        <dbReference type="EMBL" id="ATB31639.1"/>
    </source>
</evidence>
<gene>
    <name evidence="3" type="ORF">MEBOL_005102</name>
</gene>
<name>A0A250IIJ0_9BACT</name>
<evidence type="ECO:0008006" key="5">
    <source>
        <dbReference type="Google" id="ProtNLM"/>
    </source>
</evidence>
<accession>A0A250IIJ0</accession>
<feature type="chain" id="PRO_5012128707" description="Lipoprotein" evidence="2">
    <location>
        <begin position="19"/>
        <end position="194"/>
    </location>
</feature>
<evidence type="ECO:0000313" key="4">
    <source>
        <dbReference type="Proteomes" id="UP000217289"/>
    </source>
</evidence>
<dbReference type="KEGG" id="mbd:MEBOL_005102"/>
<dbReference type="Proteomes" id="UP000217289">
    <property type="component" value="Chromosome"/>
</dbReference>
<reference evidence="3 4" key="1">
    <citation type="submission" date="2017-06" db="EMBL/GenBank/DDBJ databases">
        <authorList>
            <person name="Kim H.J."/>
            <person name="Triplett B.A."/>
        </authorList>
    </citation>
    <scope>NUCLEOTIDE SEQUENCE [LARGE SCALE GENOMIC DNA]</scope>
    <source>
        <strain evidence="3 4">DSM 14713</strain>
    </source>
</reference>
<feature type="region of interest" description="Disordered" evidence="1">
    <location>
        <begin position="28"/>
        <end position="63"/>
    </location>
</feature>
<sequence length="194" mass="20085">MRRWMRVGCVVLSASAVACGSQMVRAPAPTGADEVPDVATSSGGGGAATVDTGRFPSEVEGDAGAGAKHELYAQVARELKVKRGQPMGPEEGVGGSGLSAEEKRVCTEALNSRERVTVVSGVISFRSTGLVVLDVRGKGPVKLRTNETTCGVQAGKALSPESMSEGTEARVAYVEDAEGATARVIRAEPMRPIR</sequence>
<dbReference type="RefSeq" id="WP_095979940.1">
    <property type="nucleotide sequence ID" value="NZ_CP022163.1"/>
</dbReference>